<feature type="compositionally biased region" description="Low complexity" evidence="5">
    <location>
        <begin position="168"/>
        <end position="177"/>
    </location>
</feature>
<evidence type="ECO:0000256" key="3">
    <source>
        <dbReference type="ARBA" id="ARBA00022989"/>
    </source>
</evidence>
<feature type="region of interest" description="Disordered" evidence="5">
    <location>
        <begin position="155"/>
        <end position="190"/>
    </location>
</feature>
<dbReference type="GO" id="GO:0015165">
    <property type="term" value="F:pyrimidine nucleotide-sugar transmembrane transporter activity"/>
    <property type="evidence" value="ECO:0007669"/>
    <property type="project" value="InterPro"/>
</dbReference>
<keyword evidence="2" id="KW-0812">Transmembrane</keyword>
<evidence type="ECO:0000256" key="5">
    <source>
        <dbReference type="SAM" id="MobiDB-lite"/>
    </source>
</evidence>
<evidence type="ECO:0000256" key="4">
    <source>
        <dbReference type="ARBA" id="ARBA00023136"/>
    </source>
</evidence>
<evidence type="ECO:0000313" key="6">
    <source>
        <dbReference type="EMBL" id="RLN14718.1"/>
    </source>
</evidence>
<dbReference type="PANTHER" id="PTHR10231">
    <property type="entry name" value="NUCLEOTIDE-SUGAR TRANSMEMBRANE TRANSPORTER"/>
    <property type="match status" value="1"/>
</dbReference>
<dbReference type="Proteomes" id="UP000285883">
    <property type="component" value="Unassembled WGS sequence"/>
</dbReference>
<name>A0A3R7IHW8_9STRA</name>
<evidence type="ECO:0000256" key="1">
    <source>
        <dbReference type="ARBA" id="ARBA00004141"/>
    </source>
</evidence>
<evidence type="ECO:0000256" key="2">
    <source>
        <dbReference type="ARBA" id="ARBA00022692"/>
    </source>
</evidence>
<comment type="subcellular location">
    <subcellularLocation>
        <location evidence="1">Membrane</location>
        <topology evidence="1">Multi-pass membrane protein</topology>
    </subcellularLocation>
</comment>
<dbReference type="EMBL" id="MAYM02001556">
    <property type="protein sequence ID" value="RLN14718.1"/>
    <property type="molecule type" value="Genomic_DNA"/>
</dbReference>
<comment type="caution">
    <text evidence="6">The sequence shown here is derived from an EMBL/GenBank/DDBJ whole genome shotgun (WGS) entry which is preliminary data.</text>
</comment>
<sequence length="190" mass="20557">MMFKKRLSPETVGLTWCDDYGVYSAALLAGVYNEVLLKKQAVAPVNLQNVFMYVDSIVCTMEMLVFGLTGQLAEEALTMDNVRVLFSPCVLPMMFDMSIIGVATSLFLKSLDSVCKAIVSALELVFLPLLMYTYSLPAETTGTGGLPVYTKVASGEGVEEKDDVDAVSTASESTASSKDFYPQDSKHVAS</sequence>
<keyword evidence="3" id="KW-1133">Transmembrane helix</keyword>
<dbReference type="GO" id="GO:0000139">
    <property type="term" value="C:Golgi membrane"/>
    <property type="evidence" value="ECO:0007669"/>
    <property type="project" value="InterPro"/>
</dbReference>
<accession>A0A3R7IHW8</accession>
<keyword evidence="4" id="KW-0472">Membrane</keyword>
<protein>
    <submittedName>
        <fullName evidence="6">Uncharacterized protein</fullName>
    </submittedName>
</protein>
<dbReference type="InterPro" id="IPR007271">
    <property type="entry name" value="Nuc_sug_transpt"/>
</dbReference>
<gene>
    <name evidence="6" type="ORF">BBI17_009341</name>
</gene>
<reference evidence="6 7" key="1">
    <citation type="submission" date="2018-07" db="EMBL/GenBank/DDBJ databases">
        <title>Genome sequencing of oomycete isolates from Chile give support for New Zealand origin for Phytophthora kernoviae and make available the first Nothophytophthora sp. genome.</title>
        <authorList>
            <person name="Studholme D.J."/>
            <person name="Sanfuentes E."/>
            <person name="Panda P."/>
            <person name="Hill R."/>
            <person name="Sambles C."/>
            <person name="Grant M."/>
            <person name="Williams N.M."/>
            <person name="Mcdougal R.L."/>
        </authorList>
    </citation>
    <scope>NUCLEOTIDE SEQUENCE [LARGE SCALE GENOMIC DNA]</scope>
    <source>
        <strain evidence="6">Chile2</strain>
    </source>
</reference>
<dbReference type="AlphaFoldDB" id="A0A3R7IHW8"/>
<evidence type="ECO:0000313" key="7">
    <source>
        <dbReference type="Proteomes" id="UP000285883"/>
    </source>
</evidence>
<organism evidence="6 7">
    <name type="scientific">Phytophthora kernoviae</name>
    <dbReference type="NCBI Taxonomy" id="325452"/>
    <lineage>
        <taxon>Eukaryota</taxon>
        <taxon>Sar</taxon>
        <taxon>Stramenopiles</taxon>
        <taxon>Oomycota</taxon>
        <taxon>Peronosporomycetes</taxon>
        <taxon>Peronosporales</taxon>
        <taxon>Peronosporaceae</taxon>
        <taxon>Phytophthora</taxon>
    </lineage>
</organism>
<proteinExistence type="predicted"/>